<proteinExistence type="predicted"/>
<dbReference type="Proteomes" id="UP000887013">
    <property type="component" value="Unassembled WGS sequence"/>
</dbReference>
<dbReference type="AlphaFoldDB" id="A0A8X6J3U2"/>
<sequence>MTQPGCYKHESKVTNNYLHPLSKLQHRYFLLHGDPANFNRRLKFIYCFYEYLCSEYPQGLPQKAAGQNKFKNKEAPCLGRHILAISGS</sequence>
<evidence type="ECO:0000313" key="1">
    <source>
        <dbReference type="EMBL" id="GFS32120.1"/>
    </source>
</evidence>
<reference evidence="1" key="1">
    <citation type="submission" date="2020-08" db="EMBL/GenBank/DDBJ databases">
        <title>Multicomponent nature underlies the extraordinary mechanical properties of spider dragline silk.</title>
        <authorList>
            <person name="Kono N."/>
            <person name="Nakamura H."/>
            <person name="Mori M."/>
            <person name="Yoshida Y."/>
            <person name="Ohtoshi R."/>
            <person name="Malay A.D."/>
            <person name="Moran D.A.P."/>
            <person name="Tomita M."/>
            <person name="Numata K."/>
            <person name="Arakawa K."/>
        </authorList>
    </citation>
    <scope>NUCLEOTIDE SEQUENCE</scope>
</reference>
<protein>
    <submittedName>
        <fullName evidence="1">Uncharacterized protein</fullName>
    </submittedName>
</protein>
<accession>A0A8X6J3U2</accession>
<dbReference type="EMBL" id="BMAW01042039">
    <property type="protein sequence ID" value="GFS32120.1"/>
    <property type="molecule type" value="Genomic_DNA"/>
</dbReference>
<keyword evidence="2" id="KW-1185">Reference proteome</keyword>
<comment type="caution">
    <text evidence="1">The sequence shown here is derived from an EMBL/GenBank/DDBJ whole genome shotgun (WGS) entry which is preliminary data.</text>
</comment>
<gene>
    <name evidence="1" type="ORF">NPIL_396161</name>
</gene>
<evidence type="ECO:0000313" key="2">
    <source>
        <dbReference type="Proteomes" id="UP000887013"/>
    </source>
</evidence>
<organism evidence="1 2">
    <name type="scientific">Nephila pilipes</name>
    <name type="common">Giant wood spider</name>
    <name type="synonym">Nephila maculata</name>
    <dbReference type="NCBI Taxonomy" id="299642"/>
    <lineage>
        <taxon>Eukaryota</taxon>
        <taxon>Metazoa</taxon>
        <taxon>Ecdysozoa</taxon>
        <taxon>Arthropoda</taxon>
        <taxon>Chelicerata</taxon>
        <taxon>Arachnida</taxon>
        <taxon>Araneae</taxon>
        <taxon>Araneomorphae</taxon>
        <taxon>Entelegynae</taxon>
        <taxon>Araneoidea</taxon>
        <taxon>Nephilidae</taxon>
        <taxon>Nephila</taxon>
    </lineage>
</organism>
<name>A0A8X6J3U2_NEPPI</name>